<evidence type="ECO:0000256" key="5">
    <source>
        <dbReference type="SAM" id="Phobius"/>
    </source>
</evidence>
<dbReference type="Gene3D" id="1.20.1740.10">
    <property type="entry name" value="Amino acid/polyamine transporter I"/>
    <property type="match status" value="1"/>
</dbReference>
<dbReference type="InterPro" id="IPR002293">
    <property type="entry name" value="AA/rel_permease1"/>
</dbReference>
<evidence type="ECO:0000313" key="7">
    <source>
        <dbReference type="Proteomes" id="UP001054945"/>
    </source>
</evidence>
<comment type="caution">
    <text evidence="6">The sequence shown here is derived from an EMBL/GenBank/DDBJ whole genome shotgun (WGS) entry which is preliminary data.</text>
</comment>
<organism evidence="6 7">
    <name type="scientific">Caerostris extrusa</name>
    <name type="common">Bark spider</name>
    <name type="synonym">Caerostris bankana</name>
    <dbReference type="NCBI Taxonomy" id="172846"/>
    <lineage>
        <taxon>Eukaryota</taxon>
        <taxon>Metazoa</taxon>
        <taxon>Ecdysozoa</taxon>
        <taxon>Arthropoda</taxon>
        <taxon>Chelicerata</taxon>
        <taxon>Arachnida</taxon>
        <taxon>Araneae</taxon>
        <taxon>Araneomorphae</taxon>
        <taxon>Entelegynae</taxon>
        <taxon>Araneoidea</taxon>
        <taxon>Araneidae</taxon>
        <taxon>Caerostris</taxon>
    </lineage>
</organism>
<dbReference type="AlphaFoldDB" id="A0AAV4Y6W3"/>
<accession>A0AAV4Y6W3</accession>
<name>A0AAV4Y6W3_CAEEX</name>
<dbReference type="PANTHER" id="PTHR11785">
    <property type="entry name" value="AMINO ACID TRANSPORTER"/>
    <property type="match status" value="1"/>
</dbReference>
<keyword evidence="4 5" id="KW-0472">Membrane</keyword>
<feature type="transmembrane region" description="Helical" evidence="5">
    <location>
        <begin position="48"/>
        <end position="70"/>
    </location>
</feature>
<reference evidence="6 7" key="1">
    <citation type="submission" date="2021-06" db="EMBL/GenBank/DDBJ databases">
        <title>Caerostris extrusa draft genome.</title>
        <authorList>
            <person name="Kono N."/>
            <person name="Arakawa K."/>
        </authorList>
    </citation>
    <scope>NUCLEOTIDE SEQUENCE [LARGE SCALE GENOMIC DNA]</scope>
</reference>
<dbReference type="GO" id="GO:0016020">
    <property type="term" value="C:membrane"/>
    <property type="evidence" value="ECO:0007669"/>
    <property type="project" value="UniProtKB-SubCell"/>
</dbReference>
<sequence length="109" mass="12519">MHSKIQLRSLVSLSFLSFYYALYAYGGWTSLNYVTEEVKDPSKNIPRNIYISLPLVTVIYMLTNVAYLAVLTQVEMLSSNAVAVTFIQHFHLRRLGWSPFVWPLLQSEG</sequence>
<keyword evidence="7" id="KW-1185">Reference proteome</keyword>
<proteinExistence type="predicted"/>
<gene>
    <name evidence="6" type="primary">slc7a6</name>
    <name evidence="6" type="ORF">CEXT_605071</name>
</gene>
<keyword evidence="2 5" id="KW-0812">Transmembrane</keyword>
<protein>
    <submittedName>
        <fullName evidence="6">Y+L amino acid transporter 2</fullName>
    </submittedName>
</protein>
<dbReference type="PANTHER" id="PTHR11785:SF512">
    <property type="entry name" value="SOBREMESA, ISOFORM B"/>
    <property type="match status" value="1"/>
</dbReference>
<dbReference type="InterPro" id="IPR050598">
    <property type="entry name" value="AminoAcid_Transporter"/>
</dbReference>
<evidence type="ECO:0000256" key="4">
    <source>
        <dbReference type="ARBA" id="ARBA00023136"/>
    </source>
</evidence>
<feature type="transmembrane region" description="Helical" evidence="5">
    <location>
        <begin position="7"/>
        <end position="28"/>
    </location>
</feature>
<evidence type="ECO:0000256" key="3">
    <source>
        <dbReference type="ARBA" id="ARBA00022989"/>
    </source>
</evidence>
<dbReference type="Pfam" id="PF13520">
    <property type="entry name" value="AA_permease_2"/>
    <property type="match status" value="1"/>
</dbReference>
<dbReference type="GO" id="GO:0015179">
    <property type="term" value="F:L-amino acid transmembrane transporter activity"/>
    <property type="evidence" value="ECO:0007669"/>
    <property type="project" value="TreeGrafter"/>
</dbReference>
<dbReference type="Proteomes" id="UP001054945">
    <property type="component" value="Unassembled WGS sequence"/>
</dbReference>
<comment type="subcellular location">
    <subcellularLocation>
        <location evidence="1">Membrane</location>
        <topology evidence="1">Multi-pass membrane protein</topology>
    </subcellularLocation>
</comment>
<dbReference type="EMBL" id="BPLR01001548">
    <property type="protein sequence ID" value="GIZ03088.1"/>
    <property type="molecule type" value="Genomic_DNA"/>
</dbReference>
<evidence type="ECO:0000313" key="6">
    <source>
        <dbReference type="EMBL" id="GIZ03088.1"/>
    </source>
</evidence>
<evidence type="ECO:0000256" key="2">
    <source>
        <dbReference type="ARBA" id="ARBA00022692"/>
    </source>
</evidence>
<keyword evidence="3 5" id="KW-1133">Transmembrane helix</keyword>
<evidence type="ECO:0000256" key="1">
    <source>
        <dbReference type="ARBA" id="ARBA00004141"/>
    </source>
</evidence>